<dbReference type="Proteomes" id="UP000279446">
    <property type="component" value="Unassembled WGS sequence"/>
</dbReference>
<feature type="transmembrane region" description="Helical" evidence="1">
    <location>
        <begin position="100"/>
        <end position="120"/>
    </location>
</feature>
<dbReference type="AlphaFoldDB" id="A0A3S1DET9"/>
<keyword evidence="1" id="KW-0812">Transmembrane</keyword>
<feature type="transmembrane region" description="Helical" evidence="1">
    <location>
        <begin position="396"/>
        <end position="413"/>
    </location>
</feature>
<keyword evidence="3" id="KW-1185">Reference proteome</keyword>
<protein>
    <submittedName>
        <fullName evidence="2">Uncharacterized protein</fullName>
    </submittedName>
</protein>
<keyword evidence="1" id="KW-0472">Membrane</keyword>
<organism evidence="2 3">
    <name type="scientific">Paenibacillus anaericanus</name>
    <dbReference type="NCBI Taxonomy" id="170367"/>
    <lineage>
        <taxon>Bacteria</taxon>
        <taxon>Bacillati</taxon>
        <taxon>Bacillota</taxon>
        <taxon>Bacilli</taxon>
        <taxon>Bacillales</taxon>
        <taxon>Paenibacillaceae</taxon>
        <taxon>Paenibacillus</taxon>
    </lineage>
</organism>
<dbReference type="RefSeq" id="WP_127194966.1">
    <property type="nucleotide sequence ID" value="NZ_RZNY01000043.1"/>
</dbReference>
<feature type="transmembrane region" description="Helical" evidence="1">
    <location>
        <begin position="657"/>
        <end position="680"/>
    </location>
</feature>
<gene>
    <name evidence="2" type="ORF">EJP82_25945</name>
</gene>
<accession>A0A3S1DET9</accession>
<feature type="transmembrane region" description="Helical" evidence="1">
    <location>
        <begin position="306"/>
        <end position="327"/>
    </location>
</feature>
<feature type="transmembrane region" description="Helical" evidence="1">
    <location>
        <begin position="6"/>
        <end position="32"/>
    </location>
</feature>
<name>A0A3S1DET9_9BACL</name>
<keyword evidence="1" id="KW-1133">Transmembrane helix</keyword>
<evidence type="ECO:0000256" key="1">
    <source>
        <dbReference type="SAM" id="Phobius"/>
    </source>
</evidence>
<feature type="transmembrane region" description="Helical" evidence="1">
    <location>
        <begin position="268"/>
        <end position="286"/>
    </location>
</feature>
<sequence>MNATHLITIIVISLVGLLAILLGILAFVNYRLRDSKYQEQRKYIAMLPKKQKNQKWFIFTAKMYPYMRKIPVIKTILARIRKRFLILHAGDERIVRSQSAGVTLIISSSILVLTIVSFIWTSSWSMRLSIFLVAIYIGSFLSDMFIAREEKKLLRGLSELCLDIRHEYHQTYMVGKSIEQAAERSKTVVSNHARKINGVLNAVDTNEELRLYYDVAPNRYLKLLAGISHNIAEYGDANVHEGEKSLYLQALGNIREEIHMDITRRDRLDNLLAGIVFVALSPVFMLEPIKSWAESQFPIVSNFYNSAFGMYTLIGLYLIYIGCFFGLRVIKGIDGDSQTVKEEGEFLRRLMRIEFINKIVKRFVPVERESSHFRTIRQIKEASSKLTLSQFYLQKLLFAILVCISVIIVQFYIHSTVKHNIMYPNIKIVTGSNQASSQVYVAEQKYYFEANILQELRKKELPEDQVIAYINEQLEQQNFMPRPADREKLAEEVRAKFNQYNQEHYHWYELLLAFALALIAYRIPNMILTIRRQMRRWEMQNEVDGFNSIVMMLSKIERISVYEIIDWLHRYSYIFESQLLRCLLDYEAGAWQALERLKDECNFVPLERIVDRLQVAAELIPIKDAFDDMEQERAFAMDQRKLHYEIMVSRKSNLGKLIGFIPLQATFVMYLLVPFGYLAFTQLGELSVITNTM</sequence>
<comment type="caution">
    <text evidence="2">The sequence shown here is derived from an EMBL/GenBank/DDBJ whole genome shotgun (WGS) entry which is preliminary data.</text>
</comment>
<evidence type="ECO:0000313" key="3">
    <source>
        <dbReference type="Proteomes" id="UP000279446"/>
    </source>
</evidence>
<feature type="transmembrane region" description="Helical" evidence="1">
    <location>
        <begin position="126"/>
        <end position="146"/>
    </location>
</feature>
<reference evidence="2 3" key="1">
    <citation type="submission" date="2018-12" db="EMBL/GenBank/DDBJ databases">
        <authorList>
            <person name="Sun L."/>
            <person name="Chen Z."/>
        </authorList>
    </citation>
    <scope>NUCLEOTIDE SEQUENCE [LARGE SCALE GENOMIC DNA]</scope>
    <source>
        <strain evidence="2 3">DSM 15890</strain>
    </source>
</reference>
<evidence type="ECO:0000313" key="2">
    <source>
        <dbReference type="EMBL" id="RUT39525.1"/>
    </source>
</evidence>
<dbReference type="OrthoDB" id="2662505at2"/>
<dbReference type="EMBL" id="RZNY01000043">
    <property type="protein sequence ID" value="RUT39525.1"/>
    <property type="molecule type" value="Genomic_DNA"/>
</dbReference>
<feature type="transmembrane region" description="Helical" evidence="1">
    <location>
        <begin position="510"/>
        <end position="530"/>
    </location>
</feature>
<proteinExistence type="predicted"/>